<dbReference type="InterPro" id="IPR053745">
    <property type="entry name" value="Viral_Tail_Comp_sf"/>
</dbReference>
<evidence type="ECO:0000313" key="2">
    <source>
        <dbReference type="Proteomes" id="UP001164020"/>
    </source>
</evidence>
<dbReference type="Gene3D" id="3.30.2000.30">
    <property type="match status" value="1"/>
</dbReference>
<name>A0ABY7BU00_9HYPH</name>
<keyword evidence="2" id="KW-1185">Reference proteome</keyword>
<sequence>MTAFSWELQKALFSAITAADIGASLYDEPRPGAPKPYLSFGPFDGQDDGAECLDAIEATQQIDIWSGATDGFREAKVLAGALRRAIHEQDIAISGARIVDLRIESERFLMDPDGQTKHGVVMVRALMDGV</sequence>
<evidence type="ECO:0000313" key="1">
    <source>
        <dbReference type="EMBL" id="WAP67229.1"/>
    </source>
</evidence>
<dbReference type="Pfam" id="PF11367">
    <property type="entry name" value="Tail_completion_gp17"/>
    <property type="match status" value="1"/>
</dbReference>
<dbReference type="EMBL" id="CP114029">
    <property type="protein sequence ID" value="WAP67229.1"/>
    <property type="molecule type" value="Genomic_DNA"/>
</dbReference>
<proteinExistence type="predicted"/>
<gene>
    <name evidence="1" type="ORF">OH818_16770</name>
</gene>
<accession>A0ABY7BU00</accession>
<reference evidence="1" key="1">
    <citation type="submission" date="2022-12" db="EMBL/GenBank/DDBJ databases">
        <title>Jiella pelagia sp. nov., isolated from phosphonate enriched culture of Northwest Pacific surface seawater.</title>
        <authorList>
            <person name="Shin D.Y."/>
            <person name="Hwang C.Y."/>
        </authorList>
    </citation>
    <scope>NUCLEOTIDE SEQUENCE</scope>
    <source>
        <strain evidence="1">HL-NP1</strain>
    </source>
</reference>
<dbReference type="RefSeq" id="WP_268879681.1">
    <property type="nucleotide sequence ID" value="NZ_CP114029.1"/>
</dbReference>
<organism evidence="1 2">
    <name type="scientific">Jiella pelagia</name>
    <dbReference type="NCBI Taxonomy" id="2986949"/>
    <lineage>
        <taxon>Bacteria</taxon>
        <taxon>Pseudomonadati</taxon>
        <taxon>Pseudomonadota</taxon>
        <taxon>Alphaproteobacteria</taxon>
        <taxon>Hyphomicrobiales</taxon>
        <taxon>Aurantimonadaceae</taxon>
        <taxon>Jiella</taxon>
    </lineage>
</organism>
<protein>
    <submittedName>
        <fullName evidence="1">DUF3168 domain-containing protein</fullName>
    </submittedName>
</protein>
<dbReference type="InterPro" id="IPR021508">
    <property type="entry name" value="Gp17-like"/>
</dbReference>
<dbReference type="Proteomes" id="UP001164020">
    <property type="component" value="Chromosome"/>
</dbReference>